<evidence type="ECO:0000313" key="2">
    <source>
        <dbReference type="EMBL" id="ETI36179.1"/>
    </source>
</evidence>
<keyword evidence="3" id="KW-1185">Reference proteome</keyword>
<feature type="compositionally biased region" description="Low complexity" evidence="1">
    <location>
        <begin position="542"/>
        <end position="569"/>
    </location>
</feature>
<dbReference type="Proteomes" id="UP000018721">
    <property type="component" value="Unassembled WGS sequence"/>
</dbReference>
<dbReference type="PANTHER" id="PTHR33215">
    <property type="entry name" value="PROTEIN DISTAL ANTENNA"/>
    <property type="match status" value="1"/>
</dbReference>
<name>V9EAN7_PHYNI</name>
<reference evidence="2 3" key="1">
    <citation type="submission" date="2013-11" db="EMBL/GenBank/DDBJ databases">
        <title>The Genome Sequence of Phytophthora parasitica P1569.</title>
        <authorList>
            <consortium name="The Broad Institute Genomics Platform"/>
            <person name="Russ C."/>
            <person name="Tyler B."/>
            <person name="Panabieres F."/>
            <person name="Shan W."/>
            <person name="Tripathy S."/>
            <person name="Grunwald N."/>
            <person name="Machado M."/>
            <person name="Johnson C.S."/>
            <person name="Arredondo F."/>
            <person name="Hong C."/>
            <person name="Coffey M."/>
            <person name="Young S.K."/>
            <person name="Zeng Q."/>
            <person name="Gargeya S."/>
            <person name="Fitzgerald M."/>
            <person name="Abouelleil A."/>
            <person name="Alvarado L."/>
            <person name="Chapman S.B."/>
            <person name="Gainer-Dewar J."/>
            <person name="Goldberg J."/>
            <person name="Griggs A."/>
            <person name="Gujja S."/>
            <person name="Hansen M."/>
            <person name="Howarth C."/>
            <person name="Imamovic A."/>
            <person name="Ireland A."/>
            <person name="Larimer J."/>
            <person name="McCowan C."/>
            <person name="Murphy C."/>
            <person name="Pearson M."/>
            <person name="Poon T.W."/>
            <person name="Priest M."/>
            <person name="Roberts A."/>
            <person name="Saif S."/>
            <person name="Shea T."/>
            <person name="Sykes S."/>
            <person name="Wortman J."/>
            <person name="Nusbaum C."/>
            <person name="Birren B."/>
        </authorList>
    </citation>
    <scope>NUCLEOTIDE SEQUENCE [LARGE SCALE GENOMIC DNA]</scope>
    <source>
        <strain evidence="2 3">P1569</strain>
    </source>
</reference>
<feature type="compositionally biased region" description="Polar residues" evidence="1">
    <location>
        <begin position="308"/>
        <end position="318"/>
    </location>
</feature>
<feature type="region of interest" description="Disordered" evidence="1">
    <location>
        <begin position="79"/>
        <end position="102"/>
    </location>
</feature>
<dbReference type="HOGENOM" id="CLU_435133_0_0_1"/>
<evidence type="ECO:0000313" key="3">
    <source>
        <dbReference type="Proteomes" id="UP000018721"/>
    </source>
</evidence>
<dbReference type="eggNOG" id="ENOG502SHMN">
    <property type="taxonomic scope" value="Eukaryota"/>
</dbReference>
<dbReference type="EMBL" id="ANIZ01003050">
    <property type="protein sequence ID" value="ETI36179.1"/>
    <property type="molecule type" value="Genomic_DNA"/>
</dbReference>
<organism evidence="2 3">
    <name type="scientific">Phytophthora nicotianae P1569</name>
    <dbReference type="NCBI Taxonomy" id="1317065"/>
    <lineage>
        <taxon>Eukaryota</taxon>
        <taxon>Sar</taxon>
        <taxon>Stramenopiles</taxon>
        <taxon>Oomycota</taxon>
        <taxon>Peronosporomycetes</taxon>
        <taxon>Peronosporales</taxon>
        <taxon>Peronosporaceae</taxon>
        <taxon>Phytophthora</taxon>
    </lineage>
</organism>
<feature type="compositionally biased region" description="Polar residues" evidence="1">
    <location>
        <begin position="625"/>
        <end position="641"/>
    </location>
</feature>
<dbReference type="PANTHER" id="PTHR33215:SF13">
    <property type="entry name" value="PROTEIN DISTAL ANTENNA"/>
    <property type="match status" value="1"/>
</dbReference>
<comment type="caution">
    <text evidence="2">The sequence shown here is derived from an EMBL/GenBank/DDBJ whole genome shotgun (WGS) entry which is preliminary data.</text>
</comment>
<sequence length="647" mass="71234">MSKPTTDRTAQQISPSTEQAMSNTRRDWSPGSVSDGFWAQAVHAVVERRLSMRQASQTFGLQQVALQRLVRQHTLQHLRHGARGTPPMQSLPGSTTSPTSDDRRFAVAVSSSASANERYVFPRLNPLALGQRSPTGAPLPSVAPVPTVMSPPPVCELTPEINNEIVSVLREQFIQQQQYDDYETSDGRLHRLEGYADADIAEVARAIVGLNGRRALPTNFPSVGWLTLFKRENDFVDMDDIIRGRSRTRTGSSNSLKGILTPQQLQQERYSRSYEIEQQYELERRGDQLRWAQNRSYRQPAAPPPTQLSPEQPRSSYSWEDVDVVDGAGSSMPQQRLRFYQPPRQSREDSKYRGSLSPGSSTGRSVHSDSNSSDRNYRQSNLVPAKVWEAAMEDVAIHGMSLRNAAKAHGVHFAALHRRLKKRQQHKLNTPCDPNYIPFEDEAGVVRVIHARADMGVLLTFTELVELLKRTALKHRSELPEDIATALVRRFQSRVEQSVRHLIIDWPAQPNNVLYRLRDTSNSEDGDDGMDSGVAAPNADKSAPSIISGSSGEGGSQSSSGSSSPHEQSVASFSMMHKAPVDAALAQDNSKNNNSDPSEDSSNTTSTDSGGDTSSATVSPGDNEMASSVSTGDNETASSQPCMIFRL</sequence>
<feature type="region of interest" description="Disordered" evidence="1">
    <location>
        <begin position="518"/>
        <end position="572"/>
    </location>
</feature>
<feature type="region of interest" description="Disordered" evidence="1">
    <location>
        <begin position="297"/>
        <end position="378"/>
    </location>
</feature>
<feature type="region of interest" description="Disordered" evidence="1">
    <location>
        <begin position="587"/>
        <end position="647"/>
    </location>
</feature>
<feature type="region of interest" description="Disordered" evidence="1">
    <location>
        <begin position="1"/>
        <end position="32"/>
    </location>
</feature>
<protein>
    <recommendedName>
        <fullName evidence="4">HTH psq-type domain-containing protein</fullName>
    </recommendedName>
</protein>
<evidence type="ECO:0000256" key="1">
    <source>
        <dbReference type="SAM" id="MobiDB-lite"/>
    </source>
</evidence>
<evidence type="ECO:0008006" key="4">
    <source>
        <dbReference type="Google" id="ProtNLM"/>
    </source>
</evidence>
<gene>
    <name evidence="2" type="ORF">F443_17620</name>
</gene>
<dbReference type="Gene3D" id="1.10.10.60">
    <property type="entry name" value="Homeodomain-like"/>
    <property type="match status" value="1"/>
</dbReference>
<feature type="compositionally biased region" description="Polar residues" evidence="1">
    <location>
        <begin position="357"/>
        <end position="378"/>
    </location>
</feature>
<feature type="compositionally biased region" description="Low complexity" evidence="1">
    <location>
        <begin position="588"/>
        <end position="619"/>
    </location>
</feature>
<dbReference type="OrthoDB" id="166044at2759"/>
<dbReference type="InterPro" id="IPR051839">
    <property type="entry name" value="RD_transcriptional_regulator"/>
</dbReference>
<proteinExistence type="predicted"/>
<feature type="compositionally biased region" description="Polar residues" evidence="1">
    <location>
        <begin position="7"/>
        <end position="23"/>
    </location>
</feature>
<feature type="compositionally biased region" description="Polar residues" evidence="1">
    <location>
        <begin position="87"/>
        <end position="99"/>
    </location>
</feature>
<dbReference type="AlphaFoldDB" id="V9EAN7"/>
<accession>V9EAN7</accession>